<keyword evidence="3" id="KW-0548">Nucleotidyltransferase</keyword>
<evidence type="ECO:0000256" key="1">
    <source>
        <dbReference type="ARBA" id="ARBA00022484"/>
    </source>
</evidence>
<dbReference type="SUPFAM" id="SSF56672">
    <property type="entry name" value="DNA/RNA polymerases"/>
    <property type="match status" value="1"/>
</dbReference>
<name>A0A6G9RU47_9VIRU</name>
<dbReference type="Pfam" id="PF05919">
    <property type="entry name" value="Mitovir_RNA_pol"/>
    <property type="match status" value="1"/>
</dbReference>
<accession>A0A6G9RU47</accession>
<evidence type="ECO:0000313" key="4">
    <source>
        <dbReference type="EMBL" id="QIR30271.1"/>
    </source>
</evidence>
<evidence type="ECO:0000256" key="3">
    <source>
        <dbReference type="ARBA" id="ARBA00022695"/>
    </source>
</evidence>
<reference evidence="4" key="1">
    <citation type="journal article" date="2020" name="Virus Evol.">
        <title>Analysis of the virome associated to grapevine downy mildew lesions reveals new mycovirus lineages.</title>
        <authorList>
            <person name="Chiapello M."/>
            <person name="Rodriguez-Romero J."/>
            <person name="Ayllon M.A."/>
            <person name="Turina M."/>
        </authorList>
    </citation>
    <scope>NUCLEOTIDE SEQUENCE</scope>
    <source>
        <strain evidence="4">DMG-G_DN40984</strain>
    </source>
</reference>
<dbReference type="GO" id="GO:0003968">
    <property type="term" value="F:RNA-directed RNA polymerase activity"/>
    <property type="evidence" value="ECO:0007669"/>
    <property type="project" value="UniProtKB-KW"/>
</dbReference>
<dbReference type="InterPro" id="IPR043502">
    <property type="entry name" value="DNA/RNA_pol_sf"/>
</dbReference>
<keyword evidence="2" id="KW-0808">Transferase</keyword>
<dbReference type="PANTHER" id="PTHR34456:SF9">
    <property type="entry name" value="MITOVIRUS RNA-DEPENDENT RNA POLYMERASE"/>
    <property type="match status" value="1"/>
</dbReference>
<dbReference type="EMBL" id="MN539809">
    <property type="protein sequence ID" value="QIR30271.1"/>
    <property type="molecule type" value="Genomic_RNA"/>
</dbReference>
<protein>
    <submittedName>
        <fullName evidence="4">RNA-dependent RNA polymerase</fullName>
    </submittedName>
</protein>
<organism evidence="4">
    <name type="scientific">Plasmopara viticola lesion associated mitovirus 48</name>
    <dbReference type="NCBI Taxonomy" id="2719476"/>
    <lineage>
        <taxon>Viruses</taxon>
        <taxon>Riboviria</taxon>
        <taxon>Orthornavirae</taxon>
        <taxon>Lenarviricota</taxon>
        <taxon>Howeltoviricetes</taxon>
        <taxon>Cryppavirales</taxon>
        <taxon>Mitoviridae</taxon>
        <taxon>Mitovirus</taxon>
    </lineage>
</organism>
<evidence type="ECO:0000256" key="2">
    <source>
        <dbReference type="ARBA" id="ARBA00022679"/>
    </source>
</evidence>
<proteinExistence type="predicted"/>
<keyword evidence="1 4" id="KW-0696">RNA-directed RNA polymerase</keyword>
<sequence>MEKITAAIQGKATINFTIITRLLIAAARIVLNVDDHAQFAQFVNGFVKHIKMIERNHGVEYVVKYAKAIQLHVTRYLSGHPLVVSSIRLGLTADGLPKVLGPFCLESIRSYHYGMIRMILSTVGFHRILLGTGELDASTIVSPPTWEPLGLQQVTEGVLGVLRAKYGGMTVQWTDPHLSTKSGPNGQALGTALIDYQCLPQSLKDAIVTLGGYHLKYYLSEMANLPEELKPPLPDVPLLRKVSVVKDRSMKNRVIAIFDYWSQTALMPVHKLFMDLLKDIHNDCTFEQGHERDLSVGMNHYSCFDLTAATDRFPLPLQEAVVGHLLGEEKANAWKHILVDYEFNTRGQEPIKYAAGQPIGAYSSWAVFAFTHHLVVQYAASLAGHVPWEFSRYALLGDDIVIYDPAVAIKYKEIMSILGVGISDPKTHQGNILNEFAKRVFINGVEVTPLPINAIIEDWNNPVSLGNLLLDLSKRGWFGVNSSTVPGHVVQAIVSVFTQEPRSISRLTRMTLEGLVVLRTARGDAETAIGHSYSQLVNNCPTTALRLPCVVPESFRMEITKVLVQEYMSLLAKAKQQCRTVMDRAIAKQVMFETELIDIASQSDYFVSLGLAQSLPWMLVMSNQNMEMERMYAQYMGKDVSEVPVEDIKTFLGAFRLSDPDRINSIRNAEVIKRQQSKVVSTIVRHISA</sequence>
<dbReference type="PANTHER" id="PTHR34456">
    <property type="entry name" value="MITOVIRUS RNA-DEPENDENT RNA POLYMERASE"/>
    <property type="match status" value="1"/>
</dbReference>
<dbReference type="InterPro" id="IPR008686">
    <property type="entry name" value="RNA_pol_mitovir"/>
</dbReference>